<keyword evidence="3" id="KW-0378">Hydrolase</keyword>
<gene>
    <name evidence="5" type="ORF">MFLAVUS_006855</name>
</gene>
<evidence type="ECO:0000256" key="1">
    <source>
        <dbReference type="ARBA" id="ARBA00001709"/>
    </source>
</evidence>
<dbReference type="InterPro" id="IPR045004">
    <property type="entry name" value="ECH_dom"/>
</dbReference>
<evidence type="ECO:0000256" key="2">
    <source>
        <dbReference type="ARBA" id="ARBA00011915"/>
    </source>
</evidence>
<dbReference type="Proteomes" id="UP001473302">
    <property type="component" value="Unassembled WGS sequence"/>
</dbReference>
<sequence length="220" mass="25013">MNVGSVCSFGVNSRFNVATENTKVLLPETWFGHFCDVGANFFLTRPSRNIWKYIALTAQMIRAKDVLLSGLATHFVPSNKLEYLEDSLINLEKPNDDTIRKAIENFAIRPDDVPVSNIMQALEKEGSEFSLSTMNEICQGSPISVALTLEQLRRGSKMSFVECLEMERNSWRISPYQPDFYEGVVSTIIKKKKPQWSRSSHLDVDFEKDVLATYFGNKIN</sequence>
<comment type="catalytic activity">
    <reaction evidence="1">
        <text>3-hydroxy-2-methylpropanoyl-CoA + H2O = 3-hydroxy-2-methylpropanoate + CoA + H(+)</text>
        <dbReference type="Rhea" id="RHEA:20888"/>
        <dbReference type="ChEBI" id="CHEBI:11805"/>
        <dbReference type="ChEBI" id="CHEBI:15377"/>
        <dbReference type="ChEBI" id="CHEBI:15378"/>
        <dbReference type="ChEBI" id="CHEBI:57287"/>
        <dbReference type="ChEBI" id="CHEBI:57340"/>
        <dbReference type="EC" id="3.1.2.4"/>
    </reaction>
</comment>
<evidence type="ECO:0000256" key="3">
    <source>
        <dbReference type="ARBA" id="ARBA00022801"/>
    </source>
</evidence>
<comment type="caution">
    <text evidence="5">The sequence shown here is derived from an EMBL/GenBank/DDBJ whole genome shotgun (WGS) entry which is preliminary data.</text>
</comment>
<proteinExistence type="predicted"/>
<dbReference type="Pfam" id="PF16113">
    <property type="entry name" value="ECH_2"/>
    <property type="match status" value="1"/>
</dbReference>
<dbReference type="Gene3D" id="3.90.226.10">
    <property type="entry name" value="2-enoyl-CoA Hydratase, Chain A, domain 1"/>
    <property type="match status" value="1"/>
</dbReference>
<evidence type="ECO:0000313" key="6">
    <source>
        <dbReference type="Proteomes" id="UP001473302"/>
    </source>
</evidence>
<evidence type="ECO:0000259" key="4">
    <source>
        <dbReference type="Pfam" id="PF16113"/>
    </source>
</evidence>
<reference evidence="5 6" key="1">
    <citation type="submission" date="2024-04" db="EMBL/GenBank/DDBJ databases">
        <title>genome sequences of Mucor flavus KT1a and Helicostylum pulchrum KT1b strains isolated from the surface of a dry-aged beef.</title>
        <authorList>
            <person name="Toyotome T."/>
            <person name="Hosono M."/>
            <person name="Torimaru M."/>
            <person name="Fukuda K."/>
            <person name="Mikami N."/>
        </authorList>
    </citation>
    <scope>NUCLEOTIDE SEQUENCE [LARGE SCALE GENOMIC DNA]</scope>
    <source>
        <strain evidence="5 6">KT1a</strain>
    </source>
</reference>
<dbReference type="EC" id="3.1.2.4" evidence="2"/>
<organism evidence="5 6">
    <name type="scientific">Mucor flavus</name>
    <dbReference type="NCBI Taxonomy" id="439312"/>
    <lineage>
        <taxon>Eukaryota</taxon>
        <taxon>Fungi</taxon>
        <taxon>Fungi incertae sedis</taxon>
        <taxon>Mucoromycota</taxon>
        <taxon>Mucoromycotina</taxon>
        <taxon>Mucoromycetes</taxon>
        <taxon>Mucorales</taxon>
        <taxon>Mucorineae</taxon>
        <taxon>Mucoraceae</taxon>
        <taxon>Mucor</taxon>
    </lineage>
</organism>
<dbReference type="PANTHER" id="PTHR43176">
    <property type="entry name" value="3-HYDROXYISOBUTYRYL-COA HYDROLASE-RELATED"/>
    <property type="match status" value="1"/>
</dbReference>
<protein>
    <recommendedName>
        <fullName evidence="2">3-hydroxyisobutyryl-CoA hydrolase</fullName>
        <ecNumber evidence="2">3.1.2.4</ecNumber>
    </recommendedName>
</protein>
<dbReference type="PANTHER" id="PTHR43176:SF3">
    <property type="entry name" value="3-HYDROXYISOBUTYRYL-COA HYDROLASE, MITOCHONDRIAL"/>
    <property type="match status" value="1"/>
</dbReference>
<dbReference type="EMBL" id="BAABUK010000016">
    <property type="protein sequence ID" value="GAA5813377.1"/>
    <property type="molecule type" value="Genomic_DNA"/>
</dbReference>
<feature type="domain" description="Enoyl-CoA hydratase/isomerase" evidence="4">
    <location>
        <begin position="7"/>
        <end position="206"/>
    </location>
</feature>
<evidence type="ECO:0000313" key="5">
    <source>
        <dbReference type="EMBL" id="GAA5813377.1"/>
    </source>
</evidence>
<dbReference type="InterPro" id="IPR032259">
    <property type="entry name" value="HIBYL-CoA-H"/>
</dbReference>
<dbReference type="SUPFAM" id="SSF52096">
    <property type="entry name" value="ClpP/crotonase"/>
    <property type="match status" value="1"/>
</dbReference>
<keyword evidence="6" id="KW-1185">Reference proteome</keyword>
<name>A0ABP9Z2N5_9FUNG</name>
<accession>A0ABP9Z2N5</accession>
<dbReference type="InterPro" id="IPR029045">
    <property type="entry name" value="ClpP/crotonase-like_dom_sf"/>
</dbReference>